<feature type="transmembrane region" description="Helical" evidence="1">
    <location>
        <begin position="388"/>
        <end position="406"/>
    </location>
</feature>
<feature type="transmembrane region" description="Helical" evidence="1">
    <location>
        <begin position="64"/>
        <end position="83"/>
    </location>
</feature>
<evidence type="ECO:0000313" key="3">
    <source>
        <dbReference type="Proteomes" id="UP001607125"/>
    </source>
</evidence>
<reference evidence="2 3" key="1">
    <citation type="submission" date="2024-10" db="EMBL/GenBank/DDBJ databases">
        <authorList>
            <person name="Yibar A."/>
            <person name="Saticioglu I.B."/>
            <person name="Duman M."/>
            <person name="Ajmi N."/>
            <person name="Gurler F."/>
            <person name="Ay H."/>
            <person name="Onuk E."/>
            <person name="Guler S."/>
            <person name="Romalde J.L."/>
        </authorList>
    </citation>
    <scope>NUCLEOTIDE SEQUENCE [LARGE SCALE GENOMIC DNA]</scope>
    <source>
        <strain evidence="2 3">1-TCBS-B</strain>
    </source>
</reference>
<sequence>MLTTITRQWTQPESVMFALRFCLGVFLTWGVSLLLDSSATGTSMATAAIIQITGSRGASIKKSAARIMGTLIGGAYVLFVASASLIDSWLFNSFIILGIVTSLGIASYFHGRVSYMFAVVGITLALVGFPLAAEPDMANLFDHVQLRCIGITFGILMAMVAAMIIPFADDQHELYSVKAYTENFLSKLFVSDESKATKLTRAFLVFVSKKWQLVDDEIYGSAGDKEDKLTSRTAFYDSINMGIRGIELKKLGETIGLPKKAWQKLIDVGFDLNIDAEALTEWQVEDTELVTVFNQEIALFATQLIQFHKISPTFDYANKEYANDIGRFTDGYVVINNMLRGAIALFILSFMWIELQWSSGMSAMIMAGMVMSVYAANPGAEKAQGPNLYAQFVAGPFAFIVNFVVMPIGSPWIVAVVSFIGVYLLAYWFWQSKSLFKVVCMVSLFSWTSLVSLSSAPSYDFANFLNSIIANITGLLVLWGTFYLIPARSTEEVIKKELKQFVIRFKNTSVDQRKALNISNWILSSYAYLTNVSDLVSIRRLLYLKALQNVINNEVLDKGDKDILLSSINQDFFKFGSNKEFSEFINVKSQTIANSNFRWFMLCDRYKSLTSM</sequence>
<feature type="transmembrane region" description="Helical" evidence="1">
    <location>
        <begin position="144"/>
        <end position="168"/>
    </location>
</feature>
<feature type="transmembrane region" description="Helical" evidence="1">
    <location>
        <begin position="435"/>
        <end position="456"/>
    </location>
</feature>
<dbReference type="Proteomes" id="UP001607125">
    <property type="component" value="Unassembled WGS sequence"/>
</dbReference>
<organism evidence="2 3">
    <name type="scientific">Vibrio barjaei</name>
    <dbReference type="NCBI Taxonomy" id="1676683"/>
    <lineage>
        <taxon>Bacteria</taxon>
        <taxon>Pseudomonadati</taxon>
        <taxon>Pseudomonadota</taxon>
        <taxon>Gammaproteobacteria</taxon>
        <taxon>Vibrionales</taxon>
        <taxon>Vibrionaceae</taxon>
        <taxon>Vibrio</taxon>
    </lineage>
</organism>
<keyword evidence="1" id="KW-0812">Transmembrane</keyword>
<name>A0ABW7IN20_9VIBR</name>
<feature type="transmembrane region" description="Helical" evidence="1">
    <location>
        <begin position="89"/>
        <end position="106"/>
    </location>
</feature>
<keyword evidence="1" id="KW-1133">Transmembrane helix</keyword>
<feature type="transmembrane region" description="Helical" evidence="1">
    <location>
        <begin position="412"/>
        <end position="430"/>
    </location>
</feature>
<gene>
    <name evidence="2" type="ORF">ACGRH2_21505</name>
</gene>
<feature type="transmembrane region" description="Helical" evidence="1">
    <location>
        <begin position="15"/>
        <end position="35"/>
    </location>
</feature>
<feature type="transmembrane region" description="Helical" evidence="1">
    <location>
        <begin position="333"/>
        <end position="353"/>
    </location>
</feature>
<keyword evidence="1" id="KW-0472">Membrane</keyword>
<keyword evidence="3" id="KW-1185">Reference proteome</keyword>
<dbReference type="InterPro" id="IPR006726">
    <property type="entry name" value="PHBA_efflux_AaeB/fusaric-R"/>
</dbReference>
<dbReference type="RefSeq" id="WP_394629972.1">
    <property type="nucleotide sequence ID" value="NZ_JBIHSF010000011.1"/>
</dbReference>
<comment type="caution">
    <text evidence="2">The sequence shown here is derived from an EMBL/GenBank/DDBJ whole genome shotgun (WGS) entry which is preliminary data.</text>
</comment>
<dbReference type="EMBL" id="JBIHSF010000011">
    <property type="protein sequence ID" value="MFH0262973.1"/>
    <property type="molecule type" value="Genomic_DNA"/>
</dbReference>
<accession>A0ABW7IN20</accession>
<evidence type="ECO:0000256" key="1">
    <source>
        <dbReference type="SAM" id="Phobius"/>
    </source>
</evidence>
<evidence type="ECO:0000313" key="2">
    <source>
        <dbReference type="EMBL" id="MFH0262973.1"/>
    </source>
</evidence>
<protein>
    <submittedName>
        <fullName evidence="2">FUSC family protein</fullName>
    </submittedName>
</protein>
<proteinExistence type="predicted"/>
<feature type="transmembrane region" description="Helical" evidence="1">
    <location>
        <begin position="113"/>
        <end position="132"/>
    </location>
</feature>
<dbReference type="Pfam" id="PF04632">
    <property type="entry name" value="FUSC"/>
    <property type="match status" value="2"/>
</dbReference>
<feature type="transmembrane region" description="Helical" evidence="1">
    <location>
        <begin position="468"/>
        <end position="486"/>
    </location>
</feature>
<feature type="transmembrane region" description="Helical" evidence="1">
    <location>
        <begin position="359"/>
        <end position="376"/>
    </location>
</feature>